<protein>
    <submittedName>
        <fullName evidence="1">Uncharacterized protein</fullName>
    </submittedName>
</protein>
<dbReference type="SUPFAM" id="SSF74788">
    <property type="entry name" value="Cullin repeat-like"/>
    <property type="match status" value="1"/>
</dbReference>
<dbReference type="InterPro" id="IPR016159">
    <property type="entry name" value="Cullin_repeat-like_dom_sf"/>
</dbReference>
<dbReference type="GO" id="GO:0000145">
    <property type="term" value="C:exocyst"/>
    <property type="evidence" value="ECO:0007669"/>
    <property type="project" value="InterPro"/>
</dbReference>
<dbReference type="Gene3D" id="1.20.1280.170">
    <property type="entry name" value="Exocyst complex component Exo70"/>
    <property type="match status" value="1"/>
</dbReference>
<evidence type="ECO:0000313" key="2">
    <source>
        <dbReference type="Proteomes" id="UP001229421"/>
    </source>
</evidence>
<sequence>MVDCARSKEERKQAERVIRIAMSRLLEEFHNILKDKVKTKVLHRMNTFDATEHNSYIDSTTLMTDSATNNYEVYEDDYIKRHTLSADAINDLRSIIVRMHSYQECLKVYVNERKSVIDAVMFTSYVFTSKL</sequence>
<gene>
    <name evidence="1" type="ORF">QVD17_26042</name>
</gene>
<accession>A0AAD8K6P7</accession>
<evidence type="ECO:0000313" key="1">
    <source>
        <dbReference type="EMBL" id="KAK1416923.1"/>
    </source>
</evidence>
<dbReference type="GO" id="GO:0006887">
    <property type="term" value="P:exocytosis"/>
    <property type="evidence" value="ECO:0007669"/>
    <property type="project" value="InterPro"/>
</dbReference>
<dbReference type="PANTHER" id="PTHR12542">
    <property type="entry name" value="EXOCYST COMPLEX PROTEIN EXO70"/>
    <property type="match status" value="1"/>
</dbReference>
<dbReference type="InterPro" id="IPR004140">
    <property type="entry name" value="Exo70"/>
</dbReference>
<dbReference type="PANTHER" id="PTHR12542:SF181">
    <property type="entry name" value="EXOCYST SUBUNIT EXO70 FAMILY PROTEIN"/>
    <property type="match status" value="1"/>
</dbReference>
<dbReference type="EMBL" id="JAUHHV010000007">
    <property type="protein sequence ID" value="KAK1416923.1"/>
    <property type="molecule type" value="Genomic_DNA"/>
</dbReference>
<organism evidence="1 2">
    <name type="scientific">Tagetes erecta</name>
    <name type="common">African marigold</name>
    <dbReference type="NCBI Taxonomy" id="13708"/>
    <lineage>
        <taxon>Eukaryota</taxon>
        <taxon>Viridiplantae</taxon>
        <taxon>Streptophyta</taxon>
        <taxon>Embryophyta</taxon>
        <taxon>Tracheophyta</taxon>
        <taxon>Spermatophyta</taxon>
        <taxon>Magnoliopsida</taxon>
        <taxon>eudicotyledons</taxon>
        <taxon>Gunneridae</taxon>
        <taxon>Pentapetalae</taxon>
        <taxon>asterids</taxon>
        <taxon>campanulids</taxon>
        <taxon>Asterales</taxon>
        <taxon>Asteraceae</taxon>
        <taxon>Asteroideae</taxon>
        <taxon>Heliantheae alliance</taxon>
        <taxon>Tageteae</taxon>
        <taxon>Tagetes</taxon>
    </lineage>
</organism>
<comment type="caution">
    <text evidence="1">The sequence shown here is derived from an EMBL/GenBank/DDBJ whole genome shotgun (WGS) entry which is preliminary data.</text>
</comment>
<dbReference type="Proteomes" id="UP001229421">
    <property type="component" value="Unassembled WGS sequence"/>
</dbReference>
<reference evidence="1" key="1">
    <citation type="journal article" date="2023" name="bioRxiv">
        <title>Improved chromosome-level genome assembly for marigold (Tagetes erecta).</title>
        <authorList>
            <person name="Jiang F."/>
            <person name="Yuan L."/>
            <person name="Wang S."/>
            <person name="Wang H."/>
            <person name="Xu D."/>
            <person name="Wang A."/>
            <person name="Fan W."/>
        </authorList>
    </citation>
    <scope>NUCLEOTIDE SEQUENCE</scope>
    <source>
        <strain evidence="1">WSJ</strain>
        <tissue evidence="1">Leaf</tissue>
    </source>
</reference>
<keyword evidence="2" id="KW-1185">Reference proteome</keyword>
<name>A0AAD8K6P7_TARER</name>
<proteinExistence type="predicted"/>
<dbReference type="AlphaFoldDB" id="A0AAD8K6P7"/>